<keyword evidence="7" id="KW-1185">Reference proteome</keyword>
<feature type="domain" description="GH16" evidence="5">
    <location>
        <begin position="7"/>
        <end position="226"/>
    </location>
</feature>
<proteinExistence type="predicted"/>
<keyword evidence="1" id="KW-0378">Hydrolase</keyword>
<comment type="caution">
    <text evidence="6">The sequence shown here is derived from an EMBL/GenBank/DDBJ whole genome shotgun (WGS) entry which is preliminary data.</text>
</comment>
<accession>A0A8H7PCP8</accession>
<reference evidence="6" key="1">
    <citation type="submission" date="2020-12" db="EMBL/GenBank/DDBJ databases">
        <title>Metabolic potential, ecology and presence of endohyphal bacteria is reflected in genomic diversity of Mucoromycotina.</title>
        <authorList>
            <person name="Muszewska A."/>
            <person name="Okrasinska A."/>
            <person name="Steczkiewicz K."/>
            <person name="Drgas O."/>
            <person name="Orlowska M."/>
            <person name="Perlinska-Lenart U."/>
            <person name="Aleksandrzak-Piekarczyk T."/>
            <person name="Szatraj K."/>
            <person name="Zielenkiewicz U."/>
            <person name="Pilsyk S."/>
            <person name="Malc E."/>
            <person name="Mieczkowski P."/>
            <person name="Kruszewska J.S."/>
            <person name="Biernat P."/>
            <person name="Pawlowska J."/>
        </authorList>
    </citation>
    <scope>NUCLEOTIDE SEQUENCE</scope>
    <source>
        <strain evidence="6">WA0000067209</strain>
    </source>
</reference>
<dbReference type="Proteomes" id="UP000654370">
    <property type="component" value="Unassembled WGS sequence"/>
</dbReference>
<dbReference type="GO" id="GO:0004553">
    <property type="term" value="F:hydrolase activity, hydrolyzing O-glycosyl compounds"/>
    <property type="evidence" value="ECO:0007669"/>
    <property type="project" value="InterPro"/>
</dbReference>
<dbReference type="SUPFAM" id="SSF49899">
    <property type="entry name" value="Concanavalin A-like lectins/glucanases"/>
    <property type="match status" value="1"/>
</dbReference>
<evidence type="ECO:0000259" key="5">
    <source>
        <dbReference type="PROSITE" id="PS51762"/>
    </source>
</evidence>
<dbReference type="InterPro" id="IPR000757">
    <property type="entry name" value="Beta-glucanase-like"/>
</dbReference>
<gene>
    <name evidence="6" type="ORF">INT43_009153</name>
</gene>
<dbReference type="InterPro" id="IPR013320">
    <property type="entry name" value="ConA-like_dom_sf"/>
</dbReference>
<dbReference type="EMBL" id="JAEPQZ010000021">
    <property type="protein sequence ID" value="KAG2171492.1"/>
    <property type="molecule type" value="Genomic_DNA"/>
</dbReference>
<keyword evidence="2" id="KW-0326">Glycosidase</keyword>
<evidence type="ECO:0000256" key="3">
    <source>
        <dbReference type="SAM" id="MobiDB-lite"/>
    </source>
</evidence>
<keyword evidence="4" id="KW-0472">Membrane</keyword>
<keyword evidence="4" id="KW-1133">Transmembrane helix</keyword>
<feature type="region of interest" description="Disordered" evidence="3">
    <location>
        <begin position="249"/>
        <end position="287"/>
    </location>
</feature>
<name>A0A8H7PCP8_MORIS</name>
<dbReference type="AlphaFoldDB" id="A0A8H7PCP8"/>
<sequence length="336" mass="37063">MCVNLEDHFKDPSKLVSKSQWNGDPNAAYWTSDFEPNNAKIDNGHLLLNMGLDQSKLAEGKQQGFGATVSSTRLMLYGNVTASIKSGSSSVGVVSSFITKNDLGDEIDYEWTGNMTQVQTNYYWNAQLDYTHSTKEELNTDLSTGYHQYEIRWMPEAIQWVVDGQVRRTVSKESTLNPDDKTYKFPSRPSRIQLSIWDAGQIGSNWTDGWSGGKIDWSDAKRNFQMDFEWIKIDCLTPAKDAAWPPAGYGPKVGDSKQNSTNKSVQGTQGTQGGVRDNTVPTQTPTTKTPSIIVPLALTGGLMGAMIIVGFAVSSIARRKKAAKLAMAEKAMIQKP</sequence>
<dbReference type="OrthoDB" id="4781at2759"/>
<feature type="transmembrane region" description="Helical" evidence="4">
    <location>
        <begin position="292"/>
        <end position="317"/>
    </location>
</feature>
<feature type="compositionally biased region" description="Polar residues" evidence="3">
    <location>
        <begin position="256"/>
        <end position="265"/>
    </location>
</feature>
<evidence type="ECO:0000256" key="2">
    <source>
        <dbReference type="ARBA" id="ARBA00023295"/>
    </source>
</evidence>
<dbReference type="PANTHER" id="PTHR31062">
    <property type="entry name" value="XYLOGLUCAN ENDOTRANSGLUCOSYLASE/HYDROLASE PROTEIN 8-RELATED"/>
    <property type="match status" value="1"/>
</dbReference>
<evidence type="ECO:0000313" key="7">
    <source>
        <dbReference type="Proteomes" id="UP000654370"/>
    </source>
</evidence>
<dbReference type="Pfam" id="PF00722">
    <property type="entry name" value="Glyco_hydro_16"/>
    <property type="match status" value="1"/>
</dbReference>
<evidence type="ECO:0000256" key="1">
    <source>
        <dbReference type="ARBA" id="ARBA00022801"/>
    </source>
</evidence>
<dbReference type="GO" id="GO:0005975">
    <property type="term" value="P:carbohydrate metabolic process"/>
    <property type="evidence" value="ECO:0007669"/>
    <property type="project" value="InterPro"/>
</dbReference>
<protein>
    <recommendedName>
        <fullName evidence="5">GH16 domain-containing protein</fullName>
    </recommendedName>
</protein>
<organism evidence="6 7">
    <name type="scientific">Mortierella isabellina</name>
    <name type="common">Filamentous fungus</name>
    <name type="synonym">Umbelopsis isabellina</name>
    <dbReference type="NCBI Taxonomy" id="91625"/>
    <lineage>
        <taxon>Eukaryota</taxon>
        <taxon>Fungi</taxon>
        <taxon>Fungi incertae sedis</taxon>
        <taxon>Mucoromycota</taxon>
        <taxon>Mucoromycotina</taxon>
        <taxon>Umbelopsidomycetes</taxon>
        <taxon>Umbelopsidales</taxon>
        <taxon>Umbelopsidaceae</taxon>
        <taxon>Umbelopsis</taxon>
    </lineage>
</organism>
<dbReference type="Gene3D" id="2.60.120.200">
    <property type="match status" value="1"/>
</dbReference>
<evidence type="ECO:0000313" key="6">
    <source>
        <dbReference type="EMBL" id="KAG2171492.1"/>
    </source>
</evidence>
<keyword evidence="4" id="KW-0812">Transmembrane</keyword>
<evidence type="ECO:0000256" key="4">
    <source>
        <dbReference type="SAM" id="Phobius"/>
    </source>
</evidence>
<dbReference type="InterPro" id="IPR044791">
    <property type="entry name" value="Beta-glucanase/XTH"/>
</dbReference>
<dbReference type="PROSITE" id="PS51762">
    <property type="entry name" value="GH16_2"/>
    <property type="match status" value="1"/>
</dbReference>